<feature type="compositionally biased region" description="Polar residues" evidence="1">
    <location>
        <begin position="34"/>
        <end position="69"/>
    </location>
</feature>
<name>A0AAF0ILD9_9EURO</name>
<protein>
    <submittedName>
        <fullName evidence="2">Mitochondrial ATPase complex subunit atp10</fullName>
    </submittedName>
</protein>
<dbReference type="EMBL" id="CP120631">
    <property type="protein sequence ID" value="WEW61633.1"/>
    <property type="molecule type" value="Genomic_DNA"/>
</dbReference>
<dbReference type="PANTHER" id="PTHR28106">
    <property type="entry name" value="MITOCHONDRIAL ATPASE COMPLEX SUBUNIT ATP10"/>
    <property type="match status" value="1"/>
</dbReference>
<evidence type="ECO:0000313" key="2">
    <source>
        <dbReference type="EMBL" id="WEW61633.1"/>
    </source>
</evidence>
<feature type="region of interest" description="Disordered" evidence="1">
    <location>
        <begin position="34"/>
        <end position="76"/>
    </location>
</feature>
<accession>A0AAF0ILD9</accession>
<keyword evidence="3" id="KW-1185">Reference proteome</keyword>
<dbReference type="Pfam" id="PF05176">
    <property type="entry name" value="ATP-synt_10"/>
    <property type="match status" value="1"/>
</dbReference>
<dbReference type="GO" id="GO:0033615">
    <property type="term" value="P:mitochondrial proton-transporting ATP synthase complex assembly"/>
    <property type="evidence" value="ECO:0007669"/>
    <property type="project" value="TreeGrafter"/>
</dbReference>
<dbReference type="InterPro" id="IPR007849">
    <property type="entry name" value="ATP10"/>
</dbReference>
<evidence type="ECO:0000313" key="3">
    <source>
        <dbReference type="Proteomes" id="UP001219355"/>
    </source>
</evidence>
<dbReference type="Proteomes" id="UP001219355">
    <property type="component" value="Chromosome 5"/>
</dbReference>
<sequence length="333" mass="38462">MRKYYPIPSLAEKPVLEGRCLSCQFLRQKQSTRRTSTFKCTSQKEQSISNPQVASGPNIDPQTNGSSPKPLTHPLGLPYPPEIGQHTGIDRRTLWQRKDEFTSREKQIERRIRLAKEFSKPYFREWTRMRYHKGKTFLSNPRLFKADKALYFPNLFGRTLDRLNPLKHTTPVLQGKVSVVSIFSSLWAERQAASFVGLKQNSTLHRMIQEANAIAQKVEINVEDNWLKALLIRSFMGSIRRKLPEAQHGRYFLVTTGFTDFLKEQIGVMNGKVGYVYLLDDACRIRWAGSSVATPVEMESLNNGLRRLIEEKRRTKVTEERDSKTRQVDTVET</sequence>
<dbReference type="PANTHER" id="PTHR28106:SF1">
    <property type="entry name" value="MITOCHONDRIAL ATPASE COMPLEX SUBUNIT ATP10"/>
    <property type="match status" value="1"/>
</dbReference>
<organism evidence="2 3">
    <name type="scientific">Emydomyces testavorans</name>
    <dbReference type="NCBI Taxonomy" id="2070801"/>
    <lineage>
        <taxon>Eukaryota</taxon>
        <taxon>Fungi</taxon>
        <taxon>Dikarya</taxon>
        <taxon>Ascomycota</taxon>
        <taxon>Pezizomycotina</taxon>
        <taxon>Eurotiomycetes</taxon>
        <taxon>Eurotiomycetidae</taxon>
        <taxon>Onygenales</taxon>
        <taxon>Nannizziopsiaceae</taxon>
        <taxon>Emydomyces</taxon>
    </lineage>
</organism>
<evidence type="ECO:0000256" key="1">
    <source>
        <dbReference type="SAM" id="MobiDB-lite"/>
    </source>
</evidence>
<proteinExistence type="predicted"/>
<dbReference type="AlphaFoldDB" id="A0AAF0ILD9"/>
<reference evidence="2" key="1">
    <citation type="submission" date="2023-03" db="EMBL/GenBank/DDBJ databases">
        <title>Emydomyces testavorans Genome Sequence.</title>
        <authorList>
            <person name="Hoyer L."/>
        </authorList>
    </citation>
    <scope>NUCLEOTIDE SEQUENCE</scope>
    <source>
        <strain evidence="2">16-2883</strain>
    </source>
</reference>
<gene>
    <name evidence="2" type="primary">ATP10</name>
    <name evidence="2" type="ORF">PRK78_007124</name>
</gene>
<dbReference type="GO" id="GO:0005743">
    <property type="term" value="C:mitochondrial inner membrane"/>
    <property type="evidence" value="ECO:0007669"/>
    <property type="project" value="TreeGrafter"/>
</dbReference>